<protein>
    <submittedName>
        <fullName evidence="2">Uncharacterized protein</fullName>
    </submittedName>
</protein>
<evidence type="ECO:0000313" key="2">
    <source>
        <dbReference type="EMBL" id="KAJ3684601.1"/>
    </source>
</evidence>
<evidence type="ECO:0000256" key="1">
    <source>
        <dbReference type="SAM" id="SignalP"/>
    </source>
</evidence>
<name>A0AAD5W9S9_9POAL</name>
<dbReference type="PANTHER" id="PTHR36893:SF1">
    <property type="entry name" value="BULB-TYPE LECTIN DOMAIN-CONTAINING PROTEIN"/>
    <property type="match status" value="1"/>
</dbReference>
<keyword evidence="3" id="KW-1185">Reference proteome</keyword>
<evidence type="ECO:0000313" key="3">
    <source>
        <dbReference type="Proteomes" id="UP001210211"/>
    </source>
</evidence>
<reference evidence="2 3" key="1">
    <citation type="journal article" date="2022" name="Cell">
        <title>Repeat-based holocentromeres influence genome architecture and karyotype evolution.</title>
        <authorList>
            <person name="Hofstatter P.G."/>
            <person name="Thangavel G."/>
            <person name="Lux T."/>
            <person name="Neumann P."/>
            <person name="Vondrak T."/>
            <person name="Novak P."/>
            <person name="Zhang M."/>
            <person name="Costa L."/>
            <person name="Castellani M."/>
            <person name="Scott A."/>
            <person name="Toegelov H."/>
            <person name="Fuchs J."/>
            <person name="Mata-Sucre Y."/>
            <person name="Dias Y."/>
            <person name="Vanzela A.L.L."/>
            <person name="Huettel B."/>
            <person name="Almeida C.C.S."/>
            <person name="Simkova H."/>
            <person name="Souza G."/>
            <person name="Pedrosa-Harand A."/>
            <person name="Macas J."/>
            <person name="Mayer K.F.X."/>
            <person name="Houben A."/>
            <person name="Marques A."/>
        </authorList>
    </citation>
    <scope>NUCLEOTIDE SEQUENCE [LARGE SCALE GENOMIC DNA]</scope>
    <source>
        <strain evidence="2">RhyTen1mFocal</strain>
    </source>
</reference>
<dbReference type="Proteomes" id="UP001210211">
    <property type="component" value="Unassembled WGS sequence"/>
</dbReference>
<dbReference type="EMBL" id="JAMRDG010000002">
    <property type="protein sequence ID" value="KAJ3684601.1"/>
    <property type="molecule type" value="Genomic_DNA"/>
</dbReference>
<feature type="signal peptide" evidence="1">
    <location>
        <begin position="1"/>
        <end position="20"/>
    </location>
</feature>
<gene>
    <name evidence="2" type="ORF">LUZ61_013765</name>
</gene>
<accession>A0AAD5W9S9</accession>
<dbReference type="PANTHER" id="PTHR36893">
    <property type="entry name" value="OS01G0275950 PROTEIN"/>
    <property type="match status" value="1"/>
</dbReference>
<comment type="caution">
    <text evidence="2">The sequence shown here is derived from an EMBL/GenBank/DDBJ whole genome shotgun (WGS) entry which is preliminary data.</text>
</comment>
<dbReference type="AlphaFoldDB" id="A0AAD5W9S9"/>
<sequence>MVSSSAELLFFIIVISSVFSVQSWCPQSNPNFKFKQKTTRFWEFEEETKTWVEISLPYDLMSCINGTCTKVGSIQKMESMGNQPVRGEDSDEVVPVRKRVSLNRMSESSVWITGQSGSIFERFWNGVHWVIAPHELPVFAGYAVSTYIVNQTILALSEDGILYQLQLNENSQPIWSEVFFESEESNTSNEEDDQTQAFLIKSSTVSYDGRKLFLSSINGSLIEVSEFQPLRWENHGRPPGGDVAGIADTGNIRPGVLFTVSSSGDLYEFDKGSKPSWKKHIWSDPSTEYVSLRPSSGCAIQGLFGAQSMSLFLLSKDGFLVERRLHRRKWKWTIHGAPENLRLSSLTTIYQNTEADVKVSSLLFATTSTGCVFEYQFPVRFSGGAQSDIEGTWINHMHPKDAKVAQSIVGVQLQAGRTMFPLDDGRLAELHLSGIGGDEAGPALTHNPITIRRKQVQNMYEWSILDVPETEGWNAEYCTEEHGPNNCIVGVKNDLVNPTGFGRRRTEEKQSDYIYTLSKDVGSSQDSYNVLSRSIELNFRMRVMHAERSLFLITENGMTFEYLFSDGVWLWLRHEYVTGMKGALGSYNGSLYLVDVNGNLLIRERSGEELSWINCTGMKKGKQVASGSPWDGIPGKSRRVTMEDALFFVNKRGRLLQFTVALRAFKWKDCQNPPNTKIAFIVDQEVFRRNIVFVVGRNGLLYQYNRITELWHQHRQSPYLILSRSPGTAMRPNQQSLAGSIFMFSEDGALVEYHWNSQDGWEWVEHGTPNPGTSLVGAPGPCFDGVQLFVIGSDGLAYRRHLDMGSWRWTSHGYPSSEKLHPASKVGTEEQSCNIEEHPGGGYTTEGLYGNRFTGQCSEKIAAVRPIPFSEHSVIFELQDGRLAELRRPDETGEWEWARIIGTPTSTCLSSYWTAVAT</sequence>
<dbReference type="Gene3D" id="2.120.10.70">
    <property type="entry name" value="Fucose-specific lectin"/>
    <property type="match status" value="1"/>
</dbReference>
<proteinExistence type="predicted"/>
<organism evidence="2 3">
    <name type="scientific">Rhynchospora tenuis</name>
    <dbReference type="NCBI Taxonomy" id="198213"/>
    <lineage>
        <taxon>Eukaryota</taxon>
        <taxon>Viridiplantae</taxon>
        <taxon>Streptophyta</taxon>
        <taxon>Embryophyta</taxon>
        <taxon>Tracheophyta</taxon>
        <taxon>Spermatophyta</taxon>
        <taxon>Magnoliopsida</taxon>
        <taxon>Liliopsida</taxon>
        <taxon>Poales</taxon>
        <taxon>Cyperaceae</taxon>
        <taxon>Cyperoideae</taxon>
        <taxon>Rhynchosporeae</taxon>
        <taxon>Rhynchospora</taxon>
    </lineage>
</organism>
<dbReference type="SUPFAM" id="SSF89372">
    <property type="entry name" value="Fucose-specific lectin"/>
    <property type="match status" value="2"/>
</dbReference>
<keyword evidence="1" id="KW-0732">Signal</keyword>
<feature type="chain" id="PRO_5042095433" evidence="1">
    <location>
        <begin position="21"/>
        <end position="918"/>
    </location>
</feature>